<keyword evidence="1" id="KW-0479">Metal-binding</keyword>
<dbReference type="GO" id="GO:0006355">
    <property type="term" value="P:regulation of DNA-templated transcription"/>
    <property type="evidence" value="ECO:0007669"/>
    <property type="project" value="InterPro"/>
</dbReference>
<sequence length="386" mass="43969">MKSQASQDVIPVKIVNMLPSYQDSCNSPFQQEYITSPDVEQDSFNLHRRFLKAPQFQENLQTDTIVIHNSHSDIINEVGANPFNQLSSNFRQQNSGLYLPTLEKSSIINYPVRQHSTQLLSQEHHHNTHHVNDNTHANHNHKTAEALLDKILYACDTMKKVVLANKSILLDTPNSILPTEPLRKIYAKTYDTYQLLSSLSFTHHPVDTSLQNFQSHSQNKISVNLDNKFKDNSQNVSEDMDNEKIYCNKGSVTTGDLRQTNSVKKRRRGAQARVGALGVCHSCHTKDTPEWRRGPDGARTLCNACGLHFAKLMRRRNKQQQTDSMVKGKDENSTKTFKDVLKEFYSNQSVVNMKNSKKSLTCTEVNENSENLLKEEDVNVDILSKK</sequence>
<dbReference type="GO" id="GO:0043565">
    <property type="term" value="F:sequence-specific DNA binding"/>
    <property type="evidence" value="ECO:0007669"/>
    <property type="project" value="InterPro"/>
</dbReference>
<comment type="caution">
    <text evidence="6">The sequence shown here is derived from an EMBL/GenBank/DDBJ whole genome shotgun (WGS) entry which is preliminary data.</text>
</comment>
<evidence type="ECO:0000313" key="7">
    <source>
        <dbReference type="Proteomes" id="UP001211065"/>
    </source>
</evidence>
<dbReference type="InterPro" id="IPR000679">
    <property type="entry name" value="Znf_GATA"/>
</dbReference>
<dbReference type="SMART" id="SM00401">
    <property type="entry name" value="ZnF_GATA"/>
    <property type="match status" value="1"/>
</dbReference>
<organism evidence="6 7">
    <name type="scientific">Clydaea vesicula</name>
    <dbReference type="NCBI Taxonomy" id="447962"/>
    <lineage>
        <taxon>Eukaryota</taxon>
        <taxon>Fungi</taxon>
        <taxon>Fungi incertae sedis</taxon>
        <taxon>Chytridiomycota</taxon>
        <taxon>Chytridiomycota incertae sedis</taxon>
        <taxon>Chytridiomycetes</taxon>
        <taxon>Lobulomycetales</taxon>
        <taxon>Lobulomycetaceae</taxon>
        <taxon>Clydaea</taxon>
    </lineage>
</organism>
<dbReference type="Proteomes" id="UP001211065">
    <property type="component" value="Unassembled WGS sequence"/>
</dbReference>
<keyword evidence="7" id="KW-1185">Reference proteome</keyword>
<dbReference type="AlphaFoldDB" id="A0AAD5Y3Z9"/>
<dbReference type="CDD" id="cd00202">
    <property type="entry name" value="ZnF_GATA"/>
    <property type="match status" value="1"/>
</dbReference>
<dbReference type="InterPro" id="IPR013088">
    <property type="entry name" value="Znf_NHR/GATA"/>
</dbReference>
<dbReference type="Gene3D" id="3.30.50.10">
    <property type="entry name" value="Erythroid Transcription Factor GATA-1, subunit A"/>
    <property type="match status" value="1"/>
</dbReference>
<gene>
    <name evidence="6" type="ORF">HK099_000051</name>
</gene>
<feature type="domain" description="GATA-type" evidence="5">
    <location>
        <begin position="280"/>
        <end position="329"/>
    </location>
</feature>
<evidence type="ECO:0000256" key="2">
    <source>
        <dbReference type="ARBA" id="ARBA00022771"/>
    </source>
</evidence>
<keyword evidence="2 4" id="KW-0863">Zinc-finger</keyword>
<protein>
    <recommendedName>
        <fullName evidence="5">GATA-type domain-containing protein</fullName>
    </recommendedName>
</protein>
<dbReference type="Pfam" id="PF00320">
    <property type="entry name" value="GATA"/>
    <property type="match status" value="1"/>
</dbReference>
<evidence type="ECO:0000313" key="6">
    <source>
        <dbReference type="EMBL" id="KAJ3227797.1"/>
    </source>
</evidence>
<dbReference type="GO" id="GO:0008270">
    <property type="term" value="F:zinc ion binding"/>
    <property type="evidence" value="ECO:0007669"/>
    <property type="project" value="UniProtKB-KW"/>
</dbReference>
<evidence type="ECO:0000256" key="1">
    <source>
        <dbReference type="ARBA" id="ARBA00022723"/>
    </source>
</evidence>
<reference evidence="6" key="1">
    <citation type="submission" date="2020-05" db="EMBL/GenBank/DDBJ databases">
        <title>Phylogenomic resolution of chytrid fungi.</title>
        <authorList>
            <person name="Stajich J.E."/>
            <person name="Amses K."/>
            <person name="Simmons R."/>
            <person name="Seto K."/>
            <person name="Myers J."/>
            <person name="Bonds A."/>
            <person name="Quandt C.A."/>
            <person name="Barry K."/>
            <person name="Liu P."/>
            <person name="Grigoriev I."/>
            <person name="Longcore J.E."/>
            <person name="James T.Y."/>
        </authorList>
    </citation>
    <scope>NUCLEOTIDE SEQUENCE</scope>
    <source>
        <strain evidence="6">JEL0476</strain>
    </source>
</reference>
<dbReference type="SUPFAM" id="SSF57716">
    <property type="entry name" value="Glucocorticoid receptor-like (DNA-binding domain)"/>
    <property type="match status" value="1"/>
</dbReference>
<dbReference type="InterPro" id="IPR051140">
    <property type="entry name" value="GATA_TF"/>
</dbReference>
<proteinExistence type="predicted"/>
<accession>A0AAD5Y3Z9</accession>
<dbReference type="PANTHER" id="PTHR45658">
    <property type="entry name" value="GATA TRANSCRIPTION FACTOR"/>
    <property type="match status" value="1"/>
</dbReference>
<name>A0AAD5Y3Z9_9FUNG</name>
<dbReference type="PROSITE" id="PS50114">
    <property type="entry name" value="GATA_ZN_FINGER_2"/>
    <property type="match status" value="1"/>
</dbReference>
<dbReference type="EMBL" id="JADGJW010000010">
    <property type="protein sequence ID" value="KAJ3227797.1"/>
    <property type="molecule type" value="Genomic_DNA"/>
</dbReference>
<evidence type="ECO:0000259" key="5">
    <source>
        <dbReference type="PROSITE" id="PS50114"/>
    </source>
</evidence>
<keyword evidence="3" id="KW-0862">Zinc</keyword>
<evidence type="ECO:0000256" key="4">
    <source>
        <dbReference type="PROSITE-ProRule" id="PRU00094"/>
    </source>
</evidence>
<evidence type="ECO:0000256" key="3">
    <source>
        <dbReference type="ARBA" id="ARBA00022833"/>
    </source>
</evidence>
<dbReference type="PROSITE" id="PS00344">
    <property type="entry name" value="GATA_ZN_FINGER_1"/>
    <property type="match status" value="1"/>
</dbReference>